<dbReference type="STRING" id="213810.RUM_12790"/>
<keyword evidence="1 3" id="KW-0808">Transferase</keyword>
<name>D4LCR4_RUMC1</name>
<evidence type="ECO:0000259" key="2">
    <source>
        <dbReference type="Pfam" id="PF13649"/>
    </source>
</evidence>
<dbReference type="CDD" id="cd02440">
    <property type="entry name" value="AdoMet_MTases"/>
    <property type="match status" value="1"/>
</dbReference>
<reference evidence="3" key="2">
    <citation type="submission" date="2010-03" db="EMBL/GenBank/DDBJ databases">
        <authorList>
            <person name="Pajon A."/>
        </authorList>
    </citation>
    <scope>NUCLEOTIDE SEQUENCE</scope>
    <source>
        <strain evidence="3">Type strain: 18P13</strain>
    </source>
</reference>
<dbReference type="InterPro" id="IPR029063">
    <property type="entry name" value="SAM-dependent_MTases_sf"/>
</dbReference>
<dbReference type="GO" id="GO:0032259">
    <property type="term" value="P:methylation"/>
    <property type="evidence" value="ECO:0007669"/>
    <property type="project" value="UniProtKB-KW"/>
</dbReference>
<dbReference type="BioCyc" id="RCHA213810:RUM_RS06180-MONOMER"/>
<dbReference type="HOGENOM" id="CLU_069129_5_0_9"/>
<dbReference type="GeneID" id="83156012"/>
<dbReference type="Gene3D" id="2.20.25.110">
    <property type="entry name" value="S-adenosyl-L-methionine-dependent methyltransferases"/>
    <property type="match status" value="1"/>
</dbReference>
<accession>D4LCR4</accession>
<dbReference type="AlphaFoldDB" id="D4LCR4"/>
<keyword evidence="4" id="KW-1185">Reference proteome</keyword>
<organism evidence="3 4">
    <name type="scientific">Ruminococcus champanellensis (strain DSM 18848 / JCM 17042 / KCTC 15320 / 18P13)</name>
    <dbReference type="NCBI Taxonomy" id="213810"/>
    <lineage>
        <taxon>Bacteria</taxon>
        <taxon>Bacillati</taxon>
        <taxon>Bacillota</taxon>
        <taxon>Clostridia</taxon>
        <taxon>Eubacteriales</taxon>
        <taxon>Oscillospiraceae</taxon>
        <taxon>Ruminococcus</taxon>
    </lineage>
</organism>
<dbReference type="InterPro" id="IPR041698">
    <property type="entry name" value="Methyltransf_25"/>
</dbReference>
<evidence type="ECO:0000256" key="1">
    <source>
        <dbReference type="ARBA" id="ARBA00022679"/>
    </source>
</evidence>
<dbReference type="Proteomes" id="UP000007054">
    <property type="component" value="Chromosome"/>
</dbReference>
<dbReference type="KEGG" id="rch:RUM_12790"/>
<dbReference type="Gene3D" id="3.40.50.150">
    <property type="entry name" value="Vaccinia Virus protein VP39"/>
    <property type="match status" value="1"/>
</dbReference>
<evidence type="ECO:0000313" key="4">
    <source>
        <dbReference type="Proteomes" id="UP000007054"/>
    </source>
</evidence>
<proteinExistence type="predicted"/>
<dbReference type="EMBL" id="FP929052">
    <property type="protein sequence ID" value="CBL17409.1"/>
    <property type="molecule type" value="Genomic_DNA"/>
</dbReference>
<keyword evidence="3" id="KW-0489">Methyltransferase</keyword>
<evidence type="ECO:0000313" key="3">
    <source>
        <dbReference type="EMBL" id="CBL17409.1"/>
    </source>
</evidence>
<dbReference type="RefSeq" id="WP_015558316.1">
    <property type="nucleotide sequence ID" value="NC_021039.1"/>
</dbReference>
<feature type="domain" description="Methyltransferase" evidence="2">
    <location>
        <begin position="46"/>
        <end position="140"/>
    </location>
</feature>
<gene>
    <name evidence="3" type="ordered locus">RUM_12790</name>
</gene>
<dbReference type="Pfam" id="PF13649">
    <property type="entry name" value="Methyltransf_25"/>
    <property type="match status" value="1"/>
</dbReference>
<sequence>MNSDRSYSVFARYYDLLTENVDYEARAAYLDELIRQLHPVEDCVLLDLACGTGTLSEAMARRGYDVIGVDGSGDMLNEAVEKKCESGLPIQYVCQDMRRLELYGTVDVTICMLDSLNHLPGLPDIQNVFRRVSQYTEPGGLFLFDVNTLHKHRVTLGDQVFLFDLDEVYCVWENRFDGDATVTITLDFFESGDGEHYTRTTEQFRERAYPRQVLEQALEDAGFAVEAVYGADSLDPPTENTDRLIFAARKK</sequence>
<dbReference type="PATRIC" id="fig|213810.4.peg.1175"/>
<dbReference type="PANTHER" id="PTHR43861">
    <property type="entry name" value="TRANS-ACONITATE 2-METHYLTRANSFERASE-RELATED"/>
    <property type="match status" value="1"/>
</dbReference>
<protein>
    <submittedName>
        <fullName evidence="3">Methyltransferase domain</fullName>
    </submittedName>
</protein>
<dbReference type="SUPFAM" id="SSF53335">
    <property type="entry name" value="S-adenosyl-L-methionine-dependent methyltransferases"/>
    <property type="match status" value="1"/>
</dbReference>
<dbReference type="GO" id="GO:0008168">
    <property type="term" value="F:methyltransferase activity"/>
    <property type="evidence" value="ECO:0007669"/>
    <property type="project" value="UniProtKB-KW"/>
</dbReference>
<reference evidence="3" key="1">
    <citation type="submission" date="2010-03" db="EMBL/GenBank/DDBJ databases">
        <title>The genome sequence of Ruminococcus sp. 18P13.</title>
        <authorList>
            <consortium name="metaHIT consortium -- http://www.metahit.eu/"/>
            <person name="Pajon A."/>
            <person name="Turner K."/>
            <person name="Parkhill J."/>
            <person name="Bernalier A."/>
        </authorList>
    </citation>
    <scope>NUCLEOTIDE SEQUENCE [LARGE SCALE GENOMIC DNA]</scope>
    <source>
        <strain evidence="3">Type strain: 18P13</strain>
    </source>
</reference>